<evidence type="ECO:0000256" key="1">
    <source>
        <dbReference type="ARBA" id="ARBA00022679"/>
    </source>
</evidence>
<dbReference type="AlphaFoldDB" id="A0A2C9ZIG2"/>
<comment type="caution">
    <text evidence="4">The sequence shown here is derived from an EMBL/GenBank/DDBJ whole genome shotgun (WGS) entry which is preliminary data.</text>
</comment>
<reference evidence="4 5" key="1">
    <citation type="submission" date="2017-05" db="EMBL/GenBank/DDBJ databases">
        <title>Biotechnological potential of actinobacteria isolated from South African environments.</title>
        <authorList>
            <person name="Le Roes-Hill M."/>
            <person name="Prins A."/>
            <person name="Durrell K.A."/>
        </authorList>
    </citation>
    <scope>NUCLEOTIDE SEQUENCE [LARGE SCALE GENOMIC DNA]</scope>
    <source>
        <strain evidence="4">BS2</strain>
    </source>
</reference>
<gene>
    <name evidence="4" type="ORF">CA982_19010</name>
</gene>
<dbReference type="InterPro" id="IPR000182">
    <property type="entry name" value="GNAT_dom"/>
</dbReference>
<dbReference type="PANTHER" id="PTHR43877">
    <property type="entry name" value="AMINOALKYLPHOSPHONATE N-ACETYLTRANSFERASE-RELATED-RELATED"/>
    <property type="match status" value="1"/>
</dbReference>
<keyword evidence="2" id="KW-0012">Acyltransferase</keyword>
<dbReference type="CDD" id="cd04301">
    <property type="entry name" value="NAT_SF"/>
    <property type="match status" value="1"/>
</dbReference>
<name>A0A2C9ZIG2_9ACTN</name>
<dbReference type="Proteomes" id="UP000194632">
    <property type="component" value="Unassembled WGS sequence"/>
</dbReference>
<sequence>MSDTDVTDIADVTVEVVTDPAAAAGIAEVAAATFPLACPPHASPADIDDFIATNLGESNFRAHIADPRADVLVARDGVGGPILGYALVMHTEPTHPDVCAVVTERPVSEVSKMYVLRDHHSRLGATPSHLLMGAALERARSHGSTLMWLGVNQLNARAQRFYTKMGFTRAGVKTFTLGESIEHDYVFTQRL</sequence>
<dbReference type="SUPFAM" id="SSF55729">
    <property type="entry name" value="Acyl-CoA N-acyltransferases (Nat)"/>
    <property type="match status" value="1"/>
</dbReference>
<dbReference type="Gene3D" id="3.40.630.30">
    <property type="match status" value="1"/>
</dbReference>
<keyword evidence="1 4" id="KW-0808">Transferase</keyword>
<dbReference type="STRING" id="417102.CA982_19010"/>
<evidence type="ECO:0000313" key="5">
    <source>
        <dbReference type="Proteomes" id="UP000194632"/>
    </source>
</evidence>
<dbReference type="Pfam" id="PF00583">
    <property type="entry name" value="Acetyltransf_1"/>
    <property type="match status" value="1"/>
</dbReference>
<proteinExistence type="predicted"/>
<feature type="domain" description="N-acetyltransferase" evidence="3">
    <location>
        <begin position="12"/>
        <end position="191"/>
    </location>
</feature>
<organism evidence="4 5">
    <name type="scientific">Gordonia lacunae</name>
    <dbReference type="NCBI Taxonomy" id="417102"/>
    <lineage>
        <taxon>Bacteria</taxon>
        <taxon>Bacillati</taxon>
        <taxon>Actinomycetota</taxon>
        <taxon>Actinomycetes</taxon>
        <taxon>Mycobacteriales</taxon>
        <taxon>Gordoniaceae</taxon>
        <taxon>Gordonia</taxon>
    </lineage>
</organism>
<protein>
    <submittedName>
        <fullName evidence="4">GNAT family N-acetyltransferase</fullName>
    </submittedName>
</protein>
<evidence type="ECO:0000259" key="3">
    <source>
        <dbReference type="PROSITE" id="PS51186"/>
    </source>
</evidence>
<dbReference type="GO" id="GO:0016747">
    <property type="term" value="F:acyltransferase activity, transferring groups other than amino-acyl groups"/>
    <property type="evidence" value="ECO:0007669"/>
    <property type="project" value="InterPro"/>
</dbReference>
<dbReference type="InterPro" id="IPR050832">
    <property type="entry name" value="Bact_Acetyltransf"/>
</dbReference>
<evidence type="ECO:0000313" key="4">
    <source>
        <dbReference type="EMBL" id="OUC77132.1"/>
    </source>
</evidence>
<dbReference type="InterPro" id="IPR016181">
    <property type="entry name" value="Acyl_CoA_acyltransferase"/>
</dbReference>
<keyword evidence="5" id="KW-1185">Reference proteome</keyword>
<accession>A0A2C9ZIG2</accession>
<evidence type="ECO:0000256" key="2">
    <source>
        <dbReference type="ARBA" id="ARBA00023315"/>
    </source>
</evidence>
<dbReference type="RefSeq" id="WP_086536818.1">
    <property type="nucleotide sequence ID" value="NZ_NGFO01000024.1"/>
</dbReference>
<dbReference type="PROSITE" id="PS51186">
    <property type="entry name" value="GNAT"/>
    <property type="match status" value="1"/>
</dbReference>
<dbReference type="EMBL" id="NGFO01000024">
    <property type="protein sequence ID" value="OUC77132.1"/>
    <property type="molecule type" value="Genomic_DNA"/>
</dbReference>
<dbReference type="OrthoDB" id="143110at2"/>